<gene>
    <name evidence="5" type="ORF">CA14_008154</name>
</gene>
<dbReference type="Pfam" id="PF03328">
    <property type="entry name" value="HpcH_HpaI"/>
    <property type="match status" value="1"/>
</dbReference>
<feature type="domain" description="HpcH/HpaI aldolase/citrate lyase" evidence="4">
    <location>
        <begin position="40"/>
        <end position="253"/>
    </location>
</feature>
<comment type="caution">
    <text evidence="5">The sequence shown here is derived from an EMBL/GenBank/DDBJ whole genome shotgun (WGS) entry which is preliminary data.</text>
</comment>
<dbReference type="EMBL" id="QQZZ01000034">
    <property type="protein sequence ID" value="RMZ46280.1"/>
    <property type="molecule type" value="Genomic_DNA"/>
</dbReference>
<dbReference type="InterPro" id="IPR040442">
    <property type="entry name" value="Pyrv_kinase-like_dom_sf"/>
</dbReference>
<comment type="similarity">
    <text evidence="1">Belongs to the HpcH/HpaI aldolase family.</text>
</comment>
<dbReference type="GO" id="GO:0046872">
    <property type="term" value="F:metal ion binding"/>
    <property type="evidence" value="ECO:0007669"/>
    <property type="project" value="UniProtKB-KW"/>
</dbReference>
<keyword evidence="2" id="KW-0479">Metal-binding</keyword>
<dbReference type="PANTHER" id="PTHR30502">
    <property type="entry name" value="2-KETO-3-DEOXY-L-RHAMNONATE ALDOLASE"/>
    <property type="match status" value="1"/>
</dbReference>
<evidence type="ECO:0000256" key="1">
    <source>
        <dbReference type="ARBA" id="ARBA00005568"/>
    </source>
</evidence>
<dbReference type="InterPro" id="IPR005000">
    <property type="entry name" value="Aldolase/citrate-lyase_domain"/>
</dbReference>
<accession>A0AB74CJ87</accession>
<proteinExistence type="inferred from homology"/>
<evidence type="ECO:0000259" key="4">
    <source>
        <dbReference type="Pfam" id="PF03328"/>
    </source>
</evidence>
<name>A0AB74CJ87_ASPFL</name>
<evidence type="ECO:0000313" key="5">
    <source>
        <dbReference type="EMBL" id="RMZ46280.1"/>
    </source>
</evidence>
<dbReference type="InterPro" id="IPR050251">
    <property type="entry name" value="HpcH-HpaI_aldolase"/>
</dbReference>
<protein>
    <submittedName>
        <fullName evidence="5">HpcH/HpaI aldolase/citrate lyase family protein</fullName>
    </submittedName>
</protein>
<dbReference type="Gene3D" id="3.20.20.60">
    <property type="entry name" value="Phosphoenolpyruvate-binding domains"/>
    <property type="match status" value="1"/>
</dbReference>
<evidence type="ECO:0000313" key="6">
    <source>
        <dbReference type="Proteomes" id="UP000275480"/>
    </source>
</evidence>
<dbReference type="GO" id="GO:0005737">
    <property type="term" value="C:cytoplasm"/>
    <property type="evidence" value="ECO:0007669"/>
    <property type="project" value="TreeGrafter"/>
</dbReference>
<evidence type="ECO:0000256" key="3">
    <source>
        <dbReference type="ARBA" id="ARBA00023239"/>
    </source>
</evidence>
<keyword evidence="3 5" id="KW-0456">Lyase</keyword>
<sequence length="292" mass="31956">MQAASRLQKSLKKGEPSFGGWQMLPGTNLTRTICRSARNLEWLLIDLEHGNISDDSMHEIVAATAACGVSPIVRVAEGQPWMIKRALDSGAHGILVPVTDTAEDARNVVRYSKFPPVGNRGFESLLAVEKFVEQHPHGGEVIQFTGMEYLQQANDSLVIAVQIETKAALENVREIAAVPSVDVLFIGPFDLSVNIGHPITNPEKMDPEHVKAIQTIHDAARAAGKASGIYCDAGEQAREHANKGFQMMSVMTDMVGMRKVFKQAFDAAKGDLENFVINIFMPPMIKSYNLLC</sequence>
<dbReference type="AlphaFoldDB" id="A0AB74CJ87"/>
<evidence type="ECO:0000256" key="2">
    <source>
        <dbReference type="ARBA" id="ARBA00022723"/>
    </source>
</evidence>
<organism evidence="5 6">
    <name type="scientific">Aspergillus flavus</name>
    <dbReference type="NCBI Taxonomy" id="5059"/>
    <lineage>
        <taxon>Eukaryota</taxon>
        <taxon>Fungi</taxon>
        <taxon>Dikarya</taxon>
        <taxon>Ascomycota</taxon>
        <taxon>Pezizomycotina</taxon>
        <taxon>Eurotiomycetes</taxon>
        <taxon>Eurotiomycetidae</taxon>
        <taxon>Eurotiales</taxon>
        <taxon>Aspergillaceae</taxon>
        <taxon>Aspergillus</taxon>
        <taxon>Aspergillus subgen. Circumdati</taxon>
    </lineage>
</organism>
<reference evidence="5 6" key="1">
    <citation type="submission" date="2018-07" db="EMBL/GenBank/DDBJ databases">
        <title>Identification of spontaneous genetic mutation associated with occurrence of a yellow conidial color mutant of Aspergillus flavus.</title>
        <authorList>
            <person name="Chang P.-K."/>
            <person name="Mack B.M."/>
            <person name="Scharfenstein L."/>
            <person name="Gilbert M.K."/>
        </authorList>
    </citation>
    <scope>NUCLEOTIDE SEQUENCE [LARGE SCALE GENOMIC DNA]</scope>
    <source>
        <strain evidence="5 6">CA14</strain>
    </source>
</reference>
<dbReference type="InterPro" id="IPR015813">
    <property type="entry name" value="Pyrv/PenolPyrv_kinase-like_dom"/>
</dbReference>
<dbReference type="SUPFAM" id="SSF51621">
    <property type="entry name" value="Phosphoenolpyruvate/pyruvate domain"/>
    <property type="match status" value="1"/>
</dbReference>
<dbReference type="PANTHER" id="PTHR30502:SF0">
    <property type="entry name" value="PHOSPHOENOLPYRUVATE CARBOXYLASE FAMILY PROTEIN"/>
    <property type="match status" value="1"/>
</dbReference>
<dbReference type="GO" id="GO:0016832">
    <property type="term" value="F:aldehyde-lyase activity"/>
    <property type="evidence" value="ECO:0007669"/>
    <property type="project" value="TreeGrafter"/>
</dbReference>
<dbReference type="Proteomes" id="UP000275480">
    <property type="component" value="Unassembled WGS sequence"/>
</dbReference>